<dbReference type="GO" id="GO:0016832">
    <property type="term" value="F:aldehyde-lyase activity"/>
    <property type="evidence" value="ECO:0007669"/>
    <property type="project" value="TreeGrafter"/>
</dbReference>
<comment type="similarity">
    <text evidence="1">Belongs to the HpcH/HpaI aldolase family.</text>
</comment>
<accession>A0A316D611</accession>
<dbReference type="RefSeq" id="WP_109690133.1">
    <property type="nucleotide sequence ID" value="NZ_QGGL01000013.1"/>
</dbReference>
<evidence type="ECO:0000256" key="3">
    <source>
        <dbReference type="ARBA" id="ARBA00023239"/>
    </source>
</evidence>
<keyword evidence="3" id="KW-0456">Lyase</keyword>
<comment type="caution">
    <text evidence="5">The sequence shown here is derived from an EMBL/GenBank/DDBJ whole genome shotgun (WGS) entry which is preliminary data.</text>
</comment>
<name>A0A316D611_9BACL</name>
<dbReference type="GO" id="GO:0046872">
    <property type="term" value="F:metal ion binding"/>
    <property type="evidence" value="ECO:0007669"/>
    <property type="project" value="UniProtKB-KW"/>
</dbReference>
<dbReference type="SUPFAM" id="SSF51621">
    <property type="entry name" value="Phosphoenolpyruvate/pyruvate domain"/>
    <property type="match status" value="1"/>
</dbReference>
<dbReference type="AlphaFoldDB" id="A0A316D611"/>
<keyword evidence="6" id="KW-1185">Reference proteome</keyword>
<organism evidence="5 6">
    <name type="scientific">Tumebacillus permanentifrigoris</name>
    <dbReference type="NCBI Taxonomy" id="378543"/>
    <lineage>
        <taxon>Bacteria</taxon>
        <taxon>Bacillati</taxon>
        <taxon>Bacillota</taxon>
        <taxon>Bacilli</taxon>
        <taxon>Bacillales</taxon>
        <taxon>Alicyclobacillaceae</taxon>
        <taxon>Tumebacillus</taxon>
    </lineage>
</organism>
<evidence type="ECO:0000313" key="6">
    <source>
        <dbReference type="Proteomes" id="UP000245634"/>
    </source>
</evidence>
<dbReference type="Pfam" id="PF03328">
    <property type="entry name" value="HpcH_HpaI"/>
    <property type="match status" value="1"/>
</dbReference>
<dbReference type="InterPro" id="IPR040442">
    <property type="entry name" value="Pyrv_kinase-like_dom_sf"/>
</dbReference>
<dbReference type="InterPro" id="IPR050251">
    <property type="entry name" value="HpcH-HpaI_aldolase"/>
</dbReference>
<keyword evidence="2" id="KW-0479">Metal-binding</keyword>
<dbReference type="PANTHER" id="PTHR30502">
    <property type="entry name" value="2-KETO-3-DEOXY-L-RHAMNONATE ALDOLASE"/>
    <property type="match status" value="1"/>
</dbReference>
<feature type="domain" description="HpcH/HpaI aldolase/citrate lyase" evidence="4">
    <location>
        <begin position="18"/>
        <end position="210"/>
    </location>
</feature>
<evidence type="ECO:0000256" key="1">
    <source>
        <dbReference type="ARBA" id="ARBA00005568"/>
    </source>
</evidence>
<protein>
    <submittedName>
        <fullName evidence="5">4-hydroxy-2-oxoheptanedioate aldolase</fullName>
    </submittedName>
</protein>
<evidence type="ECO:0000313" key="5">
    <source>
        <dbReference type="EMBL" id="PWK09623.1"/>
    </source>
</evidence>
<dbReference type="Gene3D" id="3.20.20.60">
    <property type="entry name" value="Phosphoenolpyruvate-binding domains"/>
    <property type="match status" value="1"/>
</dbReference>
<evidence type="ECO:0000256" key="2">
    <source>
        <dbReference type="ARBA" id="ARBA00022723"/>
    </source>
</evidence>
<dbReference type="EMBL" id="QGGL01000013">
    <property type="protein sequence ID" value="PWK09623.1"/>
    <property type="molecule type" value="Genomic_DNA"/>
</dbReference>
<dbReference type="InterPro" id="IPR015813">
    <property type="entry name" value="Pyrv/PenolPyrv_kinase-like_dom"/>
</dbReference>
<dbReference type="Proteomes" id="UP000245634">
    <property type="component" value="Unassembled WGS sequence"/>
</dbReference>
<sequence length="262" mass="28610">MLRENALKKRLQLGETVFGLFCSIPHPTLVEMIAAAAYDFVIIDTEHVLINPETLEHMLRAADASGITALVRVPDAAPNTILRVLDAGAHGVVIPHVRTGAEAEAAVRASRYHPRGMRSLNGGRPADFAKVDLPSYLDYANEQIMVVPMIENREGVENIAEISAVPGIDMILEGAADLSQSYGVPWQTRSDIVQNALAQVAEITQKRGVPYCAIPRAAEDLVTWQGRGVRAFVLGEERGTAFRALRAHLHTFRTQVAQEETT</sequence>
<dbReference type="GO" id="GO:0005737">
    <property type="term" value="C:cytoplasm"/>
    <property type="evidence" value="ECO:0007669"/>
    <property type="project" value="TreeGrafter"/>
</dbReference>
<dbReference type="InterPro" id="IPR005000">
    <property type="entry name" value="Aldolase/citrate-lyase_domain"/>
</dbReference>
<proteinExistence type="inferred from homology"/>
<reference evidence="5 6" key="1">
    <citation type="submission" date="2018-05" db="EMBL/GenBank/DDBJ databases">
        <title>Genomic Encyclopedia of Type Strains, Phase IV (KMG-IV): sequencing the most valuable type-strain genomes for metagenomic binning, comparative biology and taxonomic classification.</title>
        <authorList>
            <person name="Goeker M."/>
        </authorList>
    </citation>
    <scope>NUCLEOTIDE SEQUENCE [LARGE SCALE GENOMIC DNA]</scope>
    <source>
        <strain evidence="5 6">DSM 18773</strain>
    </source>
</reference>
<evidence type="ECO:0000259" key="4">
    <source>
        <dbReference type="Pfam" id="PF03328"/>
    </source>
</evidence>
<dbReference type="OrthoDB" id="86160at2"/>
<gene>
    <name evidence="5" type="ORF">C7459_11357</name>
</gene>
<dbReference type="PANTHER" id="PTHR30502:SF0">
    <property type="entry name" value="PHOSPHOENOLPYRUVATE CARBOXYLASE FAMILY PROTEIN"/>
    <property type="match status" value="1"/>
</dbReference>